<comment type="caution">
    <text evidence="1">The sequence shown here is derived from an EMBL/GenBank/DDBJ whole genome shotgun (WGS) entry which is preliminary data.</text>
</comment>
<reference evidence="1" key="1">
    <citation type="journal article" date="2023" name="Access Microbiol">
        <title>De-novo genome assembly for Akanthomyces muscarius, a biocontrol agent of insect agricultural pests.</title>
        <authorList>
            <person name="Erdos Z."/>
            <person name="Studholme D.J."/>
            <person name="Raymond B."/>
            <person name="Sharma M."/>
        </authorList>
    </citation>
    <scope>NUCLEOTIDE SEQUENCE</scope>
    <source>
        <strain evidence="1">Ve6</strain>
    </source>
</reference>
<protein>
    <submittedName>
        <fullName evidence="1">Uncharacterized protein</fullName>
    </submittedName>
</protein>
<sequence>MEPEGMNATPTSNVLLVYPFVCEPSAQNQCTLPPQSRLPQFSETSARILNRIKGNGATQHKISADGQLDASKSNDSSVDELTLLLPGDVSRSLSAAQLEYVYKNDDSFETTGVNFAQESIPFRPPHKPIEVDDAVTVAPAEPTREEAIDVQRQAWLGTLPDGVLPAKPELVGFPAGPEASASTLTSYFYGKSKTDLLNILSFADQLEPQLLVDLFVSVSKRHPKLPLFDAPDWETKVREKEAARAVALAAAQARARAHQRPRHGHTLLNPRMRQKRNGVRKVVKITTTTTEAAGKTVVVQEEESEEEELLPPTWRKAGEGLYAMLPPEDEDTLYLADEGDDEAFNHFMVESSVQLKIDSQLMSQQAQIEKKQSDAAIT</sequence>
<dbReference type="Proteomes" id="UP001144673">
    <property type="component" value="Chromosome 2"/>
</dbReference>
<keyword evidence="2" id="KW-1185">Reference proteome</keyword>
<gene>
    <name evidence="1" type="ORF">LMH87_004626</name>
</gene>
<organism evidence="1 2">
    <name type="scientific">Akanthomyces muscarius</name>
    <name type="common">Entomopathogenic fungus</name>
    <name type="synonym">Lecanicillium muscarium</name>
    <dbReference type="NCBI Taxonomy" id="2231603"/>
    <lineage>
        <taxon>Eukaryota</taxon>
        <taxon>Fungi</taxon>
        <taxon>Dikarya</taxon>
        <taxon>Ascomycota</taxon>
        <taxon>Pezizomycotina</taxon>
        <taxon>Sordariomycetes</taxon>
        <taxon>Hypocreomycetidae</taxon>
        <taxon>Hypocreales</taxon>
        <taxon>Cordycipitaceae</taxon>
        <taxon>Akanthomyces</taxon>
    </lineage>
</organism>
<dbReference type="AlphaFoldDB" id="A0A9W8Q3M8"/>
<dbReference type="RefSeq" id="XP_056049461.1">
    <property type="nucleotide sequence ID" value="XM_056195875.1"/>
</dbReference>
<dbReference type="EMBL" id="JAJHUN010000011">
    <property type="protein sequence ID" value="KAJ4145791.1"/>
    <property type="molecule type" value="Genomic_DNA"/>
</dbReference>
<name>A0A9W8Q3M8_AKAMU</name>
<accession>A0A9W8Q3M8</accession>
<evidence type="ECO:0000313" key="2">
    <source>
        <dbReference type="Proteomes" id="UP001144673"/>
    </source>
</evidence>
<dbReference type="GeneID" id="80891785"/>
<evidence type="ECO:0000313" key="1">
    <source>
        <dbReference type="EMBL" id="KAJ4145791.1"/>
    </source>
</evidence>
<proteinExistence type="predicted"/>